<gene>
    <name evidence="4" type="ORF">CTHT_0021120</name>
</gene>
<dbReference type="EMBL" id="GL988040">
    <property type="protein sequence ID" value="EGS22564.1"/>
    <property type="molecule type" value="Genomic_DNA"/>
</dbReference>
<dbReference type="InterPro" id="IPR025340">
    <property type="entry name" value="DUF4246"/>
</dbReference>
<evidence type="ECO:0000259" key="3">
    <source>
        <dbReference type="Pfam" id="PF21666"/>
    </source>
</evidence>
<dbReference type="InterPro" id="IPR049207">
    <property type="entry name" value="DUF4246_N"/>
</dbReference>
<dbReference type="PANTHER" id="PTHR33119">
    <property type="entry name" value="IFI3P"/>
    <property type="match status" value="1"/>
</dbReference>
<name>G0S3I1_CHATD</name>
<sequence>MMLMDALTDKPDWHNKVQDETVVDKWRQEALSQDEQELWTYIVPRKQASSNLNEAADIGCGGQCIQELKIKAEFFRQTGLIYTLNADANAVIKSDSLVGADLREQFQFAFEKLQAEQQADPLWHPDMCGRPMSKTWFIHLGTRLFMNGTVKFTSYINNLHPTKHVEIYRLIERLIDIAIPAWDQILTPLTPEGGRRCCITPRRIDLGPEVEDENGDQVEDLWEDLNLEIIAAYEAEHGEIKPWGSDNPEENLSRRDKEELQDKEARWARGIARIKWKKLREPKLPEPEEFRPPNFSAGSDLRKQYKNSGLQITVKMVSIELTPEISEFEEGGWHVAQLPKRTDVSRRVKVVSSPSLMLCHRRFIALWLVDPSQRIISTANLPPQRFDWWAEAQYNYEEKPLATNDRVLRSVFGSSYTRLPVEIKDMILTECEEMETLMTREEAEKHVEQLMDERTIFDADEVDPLGTWDYNFCEH</sequence>
<dbReference type="eggNOG" id="ENOG502QQIE">
    <property type="taxonomic scope" value="Eukaryota"/>
</dbReference>
<dbReference type="Pfam" id="PF14033">
    <property type="entry name" value="DUF4246"/>
    <property type="match status" value="3"/>
</dbReference>
<feature type="domain" description="DUF4246" evidence="2">
    <location>
        <begin position="360"/>
        <end position="391"/>
    </location>
</feature>
<dbReference type="PANTHER" id="PTHR33119:SF1">
    <property type="entry name" value="FE2OG DIOXYGENASE DOMAIN-CONTAINING PROTEIN"/>
    <property type="match status" value="1"/>
</dbReference>
<reference evidence="4 5" key="1">
    <citation type="journal article" date="2011" name="Cell">
        <title>Insight into structure and assembly of the nuclear pore complex by utilizing the genome of a eukaryotic thermophile.</title>
        <authorList>
            <person name="Amlacher S."/>
            <person name="Sarges P."/>
            <person name="Flemming D."/>
            <person name="van Noort V."/>
            <person name="Kunze R."/>
            <person name="Devos D.P."/>
            <person name="Arumugam M."/>
            <person name="Bork P."/>
            <person name="Hurt E."/>
        </authorList>
    </citation>
    <scope>NUCLEOTIDE SEQUENCE [LARGE SCALE GENOMIC DNA]</scope>
    <source>
        <strain evidence="5">DSM 1495 / CBS 144.50 / IMI 039719</strain>
    </source>
</reference>
<keyword evidence="5" id="KW-1185">Reference proteome</keyword>
<dbReference type="Pfam" id="PF21666">
    <property type="entry name" value="DUF4246_N"/>
    <property type="match status" value="1"/>
</dbReference>
<dbReference type="HOGENOM" id="CLU_012066_2_1_1"/>
<dbReference type="KEGG" id="cthr:CTHT_0021120"/>
<feature type="domain" description="DUF4246" evidence="3">
    <location>
        <begin position="1"/>
        <end position="29"/>
    </location>
</feature>
<protein>
    <submittedName>
        <fullName evidence="4">Uncharacterized protein</fullName>
    </submittedName>
</protein>
<dbReference type="OrthoDB" id="415532at2759"/>
<feature type="region of interest" description="Disordered" evidence="1">
    <location>
        <begin position="240"/>
        <end position="259"/>
    </location>
</feature>
<evidence type="ECO:0000256" key="1">
    <source>
        <dbReference type="SAM" id="MobiDB-lite"/>
    </source>
</evidence>
<dbReference type="OMA" id="MILTECE"/>
<feature type="domain" description="DUF4246" evidence="2">
    <location>
        <begin position="146"/>
        <end position="335"/>
    </location>
</feature>
<dbReference type="InterPro" id="IPR049192">
    <property type="entry name" value="DUF4246_C"/>
</dbReference>
<feature type="domain" description="DUF4246" evidence="2">
    <location>
        <begin position="64"/>
        <end position="127"/>
    </location>
</feature>
<proteinExistence type="predicted"/>
<accession>G0S3I1</accession>
<dbReference type="GeneID" id="18256150"/>
<evidence type="ECO:0000259" key="2">
    <source>
        <dbReference type="Pfam" id="PF14033"/>
    </source>
</evidence>
<dbReference type="Proteomes" id="UP000008066">
    <property type="component" value="Unassembled WGS sequence"/>
</dbReference>
<dbReference type="RefSeq" id="XP_006692583.1">
    <property type="nucleotide sequence ID" value="XM_006692520.1"/>
</dbReference>
<organism evidence="5">
    <name type="scientific">Chaetomium thermophilum (strain DSM 1495 / CBS 144.50 / IMI 039719)</name>
    <name type="common">Thermochaetoides thermophila</name>
    <dbReference type="NCBI Taxonomy" id="759272"/>
    <lineage>
        <taxon>Eukaryota</taxon>
        <taxon>Fungi</taxon>
        <taxon>Dikarya</taxon>
        <taxon>Ascomycota</taxon>
        <taxon>Pezizomycotina</taxon>
        <taxon>Sordariomycetes</taxon>
        <taxon>Sordariomycetidae</taxon>
        <taxon>Sordariales</taxon>
        <taxon>Chaetomiaceae</taxon>
        <taxon>Thermochaetoides</taxon>
    </lineage>
</organism>
<dbReference type="STRING" id="759272.G0S3I1"/>
<evidence type="ECO:0000313" key="4">
    <source>
        <dbReference type="EMBL" id="EGS22564.1"/>
    </source>
</evidence>
<dbReference type="AlphaFoldDB" id="G0S3I1"/>
<evidence type="ECO:0000313" key="5">
    <source>
        <dbReference type="Proteomes" id="UP000008066"/>
    </source>
</evidence>